<feature type="domain" description="PKS/mFAS DH" evidence="7">
    <location>
        <begin position="825"/>
        <end position="1098"/>
    </location>
</feature>
<dbReference type="Pfam" id="PF13602">
    <property type="entry name" value="ADH_zinc_N_2"/>
    <property type="match status" value="1"/>
</dbReference>
<evidence type="ECO:0000259" key="6">
    <source>
        <dbReference type="PROSITE" id="PS52004"/>
    </source>
</evidence>
<dbReference type="Pfam" id="PF21149">
    <property type="entry name" value="FAS_pseudo-KR"/>
    <property type="match status" value="1"/>
</dbReference>
<keyword evidence="9" id="KW-1185">Reference proteome</keyword>
<dbReference type="InterPro" id="IPR049391">
    <property type="entry name" value="FAS_pseudo-KR"/>
</dbReference>
<dbReference type="SMART" id="SM00822">
    <property type="entry name" value="PKS_KR"/>
    <property type="match status" value="1"/>
</dbReference>
<organism evidence="8 9">
    <name type="scientific">Parnassius apollo</name>
    <name type="common">Apollo butterfly</name>
    <name type="synonym">Papilio apollo</name>
    <dbReference type="NCBI Taxonomy" id="110799"/>
    <lineage>
        <taxon>Eukaryota</taxon>
        <taxon>Metazoa</taxon>
        <taxon>Ecdysozoa</taxon>
        <taxon>Arthropoda</taxon>
        <taxon>Hexapoda</taxon>
        <taxon>Insecta</taxon>
        <taxon>Pterygota</taxon>
        <taxon>Neoptera</taxon>
        <taxon>Endopterygota</taxon>
        <taxon>Lepidoptera</taxon>
        <taxon>Glossata</taxon>
        <taxon>Ditrysia</taxon>
        <taxon>Papilionoidea</taxon>
        <taxon>Papilionidae</taxon>
        <taxon>Parnassiinae</taxon>
        <taxon>Parnassini</taxon>
        <taxon>Parnassius</taxon>
        <taxon>Parnassius</taxon>
    </lineage>
</organism>
<evidence type="ECO:0000256" key="4">
    <source>
        <dbReference type="PROSITE-ProRule" id="PRU01363"/>
    </source>
</evidence>
<dbReference type="InterPro" id="IPR020843">
    <property type="entry name" value="ER"/>
</dbReference>
<dbReference type="GO" id="GO:0004312">
    <property type="term" value="F:fatty acid synthase activity"/>
    <property type="evidence" value="ECO:0007669"/>
    <property type="project" value="TreeGrafter"/>
</dbReference>
<dbReference type="InterPro" id="IPR020841">
    <property type="entry name" value="PKS_Beta-ketoAc_synthase_dom"/>
</dbReference>
<dbReference type="InterPro" id="IPR014030">
    <property type="entry name" value="Ketoacyl_synth_N"/>
</dbReference>
<evidence type="ECO:0000256" key="3">
    <source>
        <dbReference type="ARBA" id="ARBA00022679"/>
    </source>
</evidence>
<dbReference type="Pfam" id="PF00975">
    <property type="entry name" value="Thioesterase"/>
    <property type="match status" value="1"/>
</dbReference>
<dbReference type="GO" id="GO:0004315">
    <property type="term" value="F:3-oxoacyl-[acyl-carrier-protein] synthase activity"/>
    <property type="evidence" value="ECO:0007669"/>
    <property type="project" value="InterPro"/>
</dbReference>
<dbReference type="PROSITE" id="PS52019">
    <property type="entry name" value="PKS_MFAS_DH"/>
    <property type="match status" value="1"/>
</dbReference>
<accession>A0A8S3XYI6</accession>
<dbReference type="InterPro" id="IPR049900">
    <property type="entry name" value="PKS_mFAS_DH"/>
</dbReference>
<evidence type="ECO:0000313" key="9">
    <source>
        <dbReference type="Proteomes" id="UP000691718"/>
    </source>
</evidence>
<evidence type="ECO:0000259" key="7">
    <source>
        <dbReference type="PROSITE" id="PS52019"/>
    </source>
</evidence>
<feature type="active site" description="Proton donor; for dehydratase activity" evidence="4">
    <location>
        <position position="1015"/>
    </location>
</feature>
<dbReference type="Pfam" id="PF00109">
    <property type="entry name" value="ketoacyl-synt"/>
    <property type="match status" value="1"/>
</dbReference>
<dbReference type="SMART" id="SM00827">
    <property type="entry name" value="PKS_AT"/>
    <property type="match status" value="1"/>
</dbReference>
<dbReference type="PROSITE" id="PS00606">
    <property type="entry name" value="KS3_1"/>
    <property type="match status" value="1"/>
</dbReference>
<dbReference type="FunFam" id="3.40.50.720:FF:000209">
    <property type="entry name" value="Polyketide synthase Pks12"/>
    <property type="match status" value="1"/>
</dbReference>
<protein>
    <submittedName>
        <fullName evidence="8">(apollo) hypothetical protein</fullName>
    </submittedName>
</protein>
<dbReference type="InterPro" id="IPR018201">
    <property type="entry name" value="Ketoacyl_synth_AS"/>
</dbReference>
<dbReference type="PANTHER" id="PTHR43775">
    <property type="entry name" value="FATTY ACID SYNTHASE"/>
    <property type="match status" value="1"/>
</dbReference>
<dbReference type="Pfam" id="PF00550">
    <property type="entry name" value="PP-binding"/>
    <property type="match status" value="1"/>
</dbReference>
<feature type="active site" description="Proton acceptor; for dehydratase activity" evidence="4">
    <location>
        <position position="862"/>
    </location>
</feature>
<dbReference type="CDD" id="cd08954">
    <property type="entry name" value="KR_1_FAS_SDR_x"/>
    <property type="match status" value="1"/>
</dbReference>
<dbReference type="PROSITE" id="PS52004">
    <property type="entry name" value="KS3_2"/>
    <property type="match status" value="1"/>
</dbReference>
<evidence type="ECO:0000313" key="8">
    <source>
        <dbReference type="EMBL" id="CAG5047033.1"/>
    </source>
</evidence>
<dbReference type="SMART" id="SM00829">
    <property type="entry name" value="PKS_ER"/>
    <property type="match status" value="1"/>
</dbReference>
<feature type="region of interest" description="C-terminal hotdog fold" evidence="4">
    <location>
        <begin position="966"/>
        <end position="1098"/>
    </location>
</feature>
<dbReference type="Pfam" id="PF08659">
    <property type="entry name" value="KR"/>
    <property type="match status" value="1"/>
</dbReference>
<keyword evidence="1" id="KW-0596">Phosphopantetheine</keyword>
<dbReference type="SMART" id="SM00825">
    <property type="entry name" value="PKS_KS"/>
    <property type="match status" value="1"/>
</dbReference>
<evidence type="ECO:0000259" key="5">
    <source>
        <dbReference type="PROSITE" id="PS50075"/>
    </source>
</evidence>
<evidence type="ECO:0000256" key="1">
    <source>
        <dbReference type="ARBA" id="ARBA00022450"/>
    </source>
</evidence>
<dbReference type="Pfam" id="PF00698">
    <property type="entry name" value="Acyl_transf_1"/>
    <property type="match status" value="1"/>
</dbReference>
<feature type="domain" description="Carrier" evidence="5">
    <location>
        <begin position="1874"/>
        <end position="1962"/>
    </location>
</feature>
<keyword evidence="2" id="KW-0597">Phosphoprotein</keyword>
<dbReference type="InterPro" id="IPR032821">
    <property type="entry name" value="PKS_assoc"/>
</dbReference>
<gene>
    <name evidence="8" type="ORF">PAPOLLO_LOCUS23736</name>
</gene>
<evidence type="ECO:0000256" key="2">
    <source>
        <dbReference type="ARBA" id="ARBA00022553"/>
    </source>
</evidence>
<dbReference type="InterPro" id="IPR013968">
    <property type="entry name" value="PKS_KR"/>
</dbReference>
<dbReference type="CDD" id="cd00833">
    <property type="entry name" value="PKS"/>
    <property type="match status" value="1"/>
</dbReference>
<reference evidence="8" key="1">
    <citation type="submission" date="2021-04" db="EMBL/GenBank/DDBJ databases">
        <authorList>
            <person name="Tunstrom K."/>
        </authorList>
    </citation>
    <scope>NUCLEOTIDE SEQUENCE</scope>
</reference>
<proteinExistence type="predicted"/>
<dbReference type="InterPro" id="IPR009081">
    <property type="entry name" value="PP-bd_ACP"/>
</dbReference>
<dbReference type="OrthoDB" id="329835at2759"/>
<dbReference type="PROSITE" id="PS50075">
    <property type="entry name" value="CARRIER"/>
    <property type="match status" value="1"/>
</dbReference>
<dbReference type="InterPro" id="IPR050091">
    <property type="entry name" value="PKS_NRPS_Biosynth_Enz"/>
</dbReference>
<sequence length="2259" mass="251856">MAPKTEQESKSASEKILSNGTAKEEVVITGVAGYFPDSDSVKQFQENLFNKVDLITKDERRWKLFHTRLTRTGKINFIDKFDASYFGIDYKEAHCMDPMARLLLEKCYEALIDAGINPEELRGTRTAVVIGACFSESEKAWFYDNMEVNDYGINGCSRGSFATRISQWLGVSGPSYIIDTACSSSMYAIEHAYRAIISGNCDTAVVAGANLCLHPIVALQFSRVYAKLVHAKTNCDGYKEQGITYPAGHIQKVLLEKFYEEVGISPSTLEYLEAHGTGTSVGDLEELKAIDAVFSPGRPDPLLIGSVKSNMGHSEAGAGVCALAKLCIAYHSGYIPPNINYLKPREVTGLTEGRLQVVTEKRPWSRGKAAASSFGFGGANAHILLEKYATSKINNGLPTDDLPRLVGVSGRTQSAVDKIFNDLECKPVDAEEVRLWHAIYANEISKHNYRGYILLGTTPTKSIQLARHVQYSLSEIRKPVWFVYSGLGTQWPAMGKDLLRISTFANAIDKCHKVLESKGIKLSEIISKHNTNSFENIVESFVGIVAVQIGMTDVLKTVGIKPDYLVGHGIGEVGCAYADNCLTAEQAILSAYYCGLALSEVPTIKGSMAAVSLGYKKMKDECPPELDIAYHNGPRSSVVSGPANIVENFVNKLTSQGTLVEEISCSNIACHSRYISEASSKLMQYLKEVILEPKARSDRWLSTSVAQSYWNEPRATEASPEYFTNNLLNPVLFEETTKLIEENAIVLEIAPHGVLCKSLKQSYKDLLAVEISQMDSKDNVQILLIALGRLYEAGLNLNLANLYPEIKFPVSQETPMLSHLVEWEHRENWECVSYKTQKKLKTGERTVNICITDEDKEYITGHCIDGRLLYPGTGYLILVWETFALMQGKLYGELSVVFEDIRLHRATTIPKQGNLEFIITIHKESGEFELSENANTVATGRIYAKQNVGQDFVELPPVSEVEDSNLLRLSTKDFYKELRLRGYQHNGLFRGVLDCNVESTHGHVIWNNNWVVFLDYMLQMNIIAYDSRDLYLPTFIKKLSIDVEMHYDTVAKLNSDMSREQSIDVRFDRDMNITRSGGVDLTGLQMTPVLKKPSTVGAPILESYKFVPNFGRHILQLQEAINVHTQLIHENVQTFKIKCVEIVDEEYSKRKYTPIIEVVANCLDTQPLLQSELIIISNESIELSPRVKIEKKKEAADNATLCVGANLIQRTEVLDQYATMLKGKGFILSREAVFPDVNTNLYNYNIVSAYEINTEVLVLIRPKFNISIGKCIRIEMEDENYSWIDKVKECIDSNEKVVLYSQSEIYNGILGLVNCLRREAGGDLIQSYLIADDSTPDFNPNIEFYKKQLSNDLAMNVLKNGQWGTYRHVPLIGLEKTYPVPHAYVNVQNIGDLSSLRWFEGPLGMKLSSKQDNVSLVNVLVGKIKPGESILIHAGTGGVGQAAINLAFHIGCEVFTTVGTPAKRDFIKRLFPQLKDSHIGNSRDISFEEMVRRETNGKGVDLVLNSLAEEKLLASVRCLGYRGRFLEIGKFDISKNTQVDMHAYHQEISFHGIMLDYILDKENYSLRQELQKLIALGIQSGAVRPLTFCTFEKHEIESAYRYMAAGKHIGKVIIKIRDEDSKNVIKPTPVLIDALPRGDRVYIVIGGLGGFGLELVDWLIMRGARKVLLGSSRGVSNGYQTLRLRLWSQYGADIKISTHDIATESGCVEMLNMAKSMGPVEAIFNLAAVLRDATFVRQTPETFKTSFKPKALATMLLDTLSRKLCPELQTFVVFSSLACGRGNAGQTNYGFSNSVMEKICEKRRQDGLHALAVQWGAIGDVGLVADMQDANLLYEIGGTLLQPINSCLQTLDKFLKQDDAIVSSFVIAEKKVGGTENKTVVDAVAQIMGLKNLKSVSYQASLAELGMDSMISIEIKQTLEREFEIFLTAQDIRALTFARLEEIAKEQNATPNAVESSVISARPDTNRVFVWNSFGDEVIVSQACVHMQTRVSGGDVSQQKGPEDIMFMIPGIEGCAYTLERLCKKLNTRVCVLQPGLGYTNDSLSDMVNRFYKTIKTHLSRDVPFKLLGYSFGTIPLLQLVAKLEKEGYKGNVYCLDGSPEFAKAMLDEEMPYSNETELHNIIISFILGAVSDFDSNETSLLQEKLRNIPSLEEKVNYVIDTSKQTINYSKNFLKSFAISYYQRVLIVKNLNIASFATIKSPIVLLRAKDGPLANLCKDNYGLSKCTDSSVEVYSFKGNHITILEDEECASFINKNIQS</sequence>
<dbReference type="InterPro" id="IPR001031">
    <property type="entry name" value="Thioesterase"/>
</dbReference>
<dbReference type="PANTHER" id="PTHR43775:SF23">
    <property type="entry name" value="FATTY ACID SYNTHASE 3"/>
    <property type="match status" value="1"/>
</dbReference>
<dbReference type="CDD" id="cd05195">
    <property type="entry name" value="enoyl_red"/>
    <property type="match status" value="1"/>
</dbReference>
<dbReference type="GO" id="GO:0016491">
    <property type="term" value="F:oxidoreductase activity"/>
    <property type="evidence" value="ECO:0007669"/>
    <property type="project" value="InterPro"/>
</dbReference>
<feature type="domain" description="Ketosynthase family 3 (KS3)" evidence="6">
    <location>
        <begin position="23"/>
        <end position="387"/>
    </location>
</feature>
<dbReference type="InterPro" id="IPR014043">
    <property type="entry name" value="Acyl_transferase_dom"/>
</dbReference>
<name>A0A8S3XYI6_PARAO</name>
<dbReference type="GO" id="GO:0006633">
    <property type="term" value="P:fatty acid biosynthetic process"/>
    <property type="evidence" value="ECO:0007669"/>
    <property type="project" value="InterPro"/>
</dbReference>
<dbReference type="Proteomes" id="UP000691718">
    <property type="component" value="Unassembled WGS sequence"/>
</dbReference>
<feature type="region of interest" description="N-terminal hotdog fold" evidence="4">
    <location>
        <begin position="825"/>
        <end position="951"/>
    </location>
</feature>
<keyword evidence="3" id="KW-0808">Transferase</keyword>
<dbReference type="InterPro" id="IPR057326">
    <property type="entry name" value="KR_dom"/>
</dbReference>
<dbReference type="Pfam" id="PF16197">
    <property type="entry name" value="KAsynt_C_assoc"/>
    <property type="match status" value="1"/>
</dbReference>
<comment type="caution">
    <text evidence="8">The sequence shown here is derived from an EMBL/GenBank/DDBJ whole genome shotgun (WGS) entry which is preliminary data.</text>
</comment>
<dbReference type="EMBL" id="CAJQZP010001449">
    <property type="protein sequence ID" value="CAG5047033.1"/>
    <property type="molecule type" value="Genomic_DNA"/>
</dbReference>